<dbReference type="RefSeq" id="WP_147850928.1">
    <property type="nucleotide sequence ID" value="NZ_VDUZ01000047.1"/>
</dbReference>
<dbReference type="InterPro" id="IPR051404">
    <property type="entry name" value="TA_system_antitoxin"/>
</dbReference>
<accession>A0A5C8PCV9</accession>
<name>A0A5C8PCV9_9HYPH</name>
<proteinExistence type="predicted"/>
<dbReference type="InterPro" id="IPR035069">
    <property type="entry name" value="TTHA1013/TTHA0281-like"/>
</dbReference>
<evidence type="ECO:0000259" key="1">
    <source>
        <dbReference type="Pfam" id="PF15919"/>
    </source>
</evidence>
<dbReference type="EMBL" id="VDUZ01000047">
    <property type="protein sequence ID" value="TXL71191.1"/>
    <property type="molecule type" value="Genomic_DNA"/>
</dbReference>
<dbReference type="Gene3D" id="3.30.160.250">
    <property type="match status" value="1"/>
</dbReference>
<dbReference type="Pfam" id="PF15919">
    <property type="entry name" value="HicB_lk_antitox"/>
    <property type="match status" value="1"/>
</dbReference>
<dbReference type="CDD" id="cd22231">
    <property type="entry name" value="RHH_NikR_HicB-like"/>
    <property type="match status" value="1"/>
</dbReference>
<dbReference type="Proteomes" id="UP000321638">
    <property type="component" value="Unassembled WGS sequence"/>
</dbReference>
<comment type="caution">
    <text evidence="2">The sequence shown here is derived from an EMBL/GenBank/DDBJ whole genome shotgun (WGS) entry which is preliminary data.</text>
</comment>
<feature type="domain" description="HicB-like antitoxin of toxin-antitoxin system" evidence="1">
    <location>
        <begin position="4"/>
        <end position="127"/>
    </location>
</feature>
<dbReference type="OrthoDB" id="9807959at2"/>
<reference evidence="2 3" key="1">
    <citation type="submission" date="2019-06" db="EMBL/GenBank/DDBJ databases">
        <title>New taxonomy in bacterial strain CC-CFT640, isolated from vineyard.</title>
        <authorList>
            <person name="Lin S.-Y."/>
            <person name="Tsai C.-F."/>
            <person name="Young C.-C."/>
        </authorList>
    </citation>
    <scope>NUCLEOTIDE SEQUENCE [LARGE SCALE GENOMIC DNA]</scope>
    <source>
        <strain evidence="2 3">CC-CFT640</strain>
    </source>
</reference>
<dbReference type="InterPro" id="IPR031807">
    <property type="entry name" value="HicB-like"/>
</dbReference>
<sequence>MQHYIAFVHGEPGAYGISFPDFPGCISAGGTVEEAVSQGIEALHLHLEGMVEDGTPVPAPSAVEAIRANPEFAEELDGAVVTLVPVVTPAGKPLRINVSLDEALVAQIDKAAELAGVTRSGFLADAARRALRVA</sequence>
<organism evidence="2 3">
    <name type="scientific">Vineibacter terrae</name>
    <dbReference type="NCBI Taxonomy" id="2586908"/>
    <lineage>
        <taxon>Bacteria</taxon>
        <taxon>Pseudomonadati</taxon>
        <taxon>Pseudomonadota</taxon>
        <taxon>Alphaproteobacteria</taxon>
        <taxon>Hyphomicrobiales</taxon>
        <taxon>Vineibacter</taxon>
    </lineage>
</organism>
<dbReference type="PANTHER" id="PTHR34504">
    <property type="entry name" value="ANTITOXIN HICB"/>
    <property type="match status" value="1"/>
</dbReference>
<dbReference type="SUPFAM" id="SSF143100">
    <property type="entry name" value="TTHA1013/TTHA0281-like"/>
    <property type="match status" value="1"/>
</dbReference>
<protein>
    <submittedName>
        <fullName evidence="2">Ribbon-helix-helix protein, CopG family</fullName>
    </submittedName>
</protein>
<dbReference type="PANTHER" id="PTHR34504:SF2">
    <property type="entry name" value="UPF0150 PROTEIN SSL0259"/>
    <property type="match status" value="1"/>
</dbReference>
<evidence type="ECO:0000313" key="2">
    <source>
        <dbReference type="EMBL" id="TXL71191.1"/>
    </source>
</evidence>
<keyword evidence="3" id="KW-1185">Reference proteome</keyword>
<evidence type="ECO:0000313" key="3">
    <source>
        <dbReference type="Proteomes" id="UP000321638"/>
    </source>
</evidence>
<gene>
    <name evidence="2" type="ORF">FHP25_31270</name>
</gene>
<dbReference type="AlphaFoldDB" id="A0A5C8PCV9"/>